<evidence type="ECO:0000313" key="4">
    <source>
        <dbReference type="EMBL" id="KAJ0215066.1"/>
    </source>
</evidence>
<dbReference type="GO" id="GO:0046983">
    <property type="term" value="F:protein dimerization activity"/>
    <property type="evidence" value="ECO:0007669"/>
    <property type="project" value="InterPro"/>
</dbReference>
<feature type="domain" description="HAT C-terminal dimerisation" evidence="2">
    <location>
        <begin position="305"/>
        <end position="387"/>
    </location>
</feature>
<dbReference type="PANTHER" id="PTHR46481">
    <property type="entry name" value="ZINC FINGER BED DOMAIN-CONTAINING PROTEIN 4"/>
    <property type="match status" value="1"/>
</dbReference>
<evidence type="ECO:0000259" key="2">
    <source>
        <dbReference type="Pfam" id="PF05699"/>
    </source>
</evidence>
<gene>
    <name evidence="4" type="ORF">LSAT_V11C300141650</name>
</gene>
<keyword evidence="5" id="KW-1185">Reference proteome</keyword>
<evidence type="ECO:0008006" key="6">
    <source>
        <dbReference type="Google" id="ProtNLM"/>
    </source>
</evidence>
<accession>A0A9R1W2L6</accession>
<comment type="caution">
    <text evidence="4">The sequence shown here is derived from an EMBL/GenBank/DDBJ whole genome shotgun (WGS) entry which is preliminary data.</text>
</comment>
<dbReference type="PANTHER" id="PTHR46481:SF11">
    <property type="entry name" value="ZINC FINGER BED DOMAIN-CONTAINING PROTEIN RICESLEEPER 2-LIKE"/>
    <property type="match status" value="1"/>
</dbReference>
<evidence type="ECO:0000259" key="3">
    <source>
        <dbReference type="Pfam" id="PF14372"/>
    </source>
</evidence>
<evidence type="ECO:0000256" key="1">
    <source>
        <dbReference type="ARBA" id="ARBA00023125"/>
    </source>
</evidence>
<dbReference type="InterPro" id="IPR012337">
    <property type="entry name" value="RNaseH-like_sf"/>
</dbReference>
<organism evidence="4 5">
    <name type="scientific">Lactuca sativa</name>
    <name type="common">Garden lettuce</name>
    <dbReference type="NCBI Taxonomy" id="4236"/>
    <lineage>
        <taxon>Eukaryota</taxon>
        <taxon>Viridiplantae</taxon>
        <taxon>Streptophyta</taxon>
        <taxon>Embryophyta</taxon>
        <taxon>Tracheophyta</taxon>
        <taxon>Spermatophyta</taxon>
        <taxon>Magnoliopsida</taxon>
        <taxon>eudicotyledons</taxon>
        <taxon>Gunneridae</taxon>
        <taxon>Pentapetalae</taxon>
        <taxon>asterids</taxon>
        <taxon>campanulids</taxon>
        <taxon>Asterales</taxon>
        <taxon>Asteraceae</taxon>
        <taxon>Cichorioideae</taxon>
        <taxon>Cichorieae</taxon>
        <taxon>Lactucinae</taxon>
        <taxon>Lactuca</taxon>
    </lineage>
</organism>
<reference evidence="4 5" key="1">
    <citation type="journal article" date="2017" name="Nat. Commun.">
        <title>Genome assembly with in vitro proximity ligation data and whole-genome triplication in lettuce.</title>
        <authorList>
            <person name="Reyes-Chin-Wo S."/>
            <person name="Wang Z."/>
            <person name="Yang X."/>
            <person name="Kozik A."/>
            <person name="Arikit S."/>
            <person name="Song C."/>
            <person name="Xia L."/>
            <person name="Froenicke L."/>
            <person name="Lavelle D.O."/>
            <person name="Truco M.J."/>
            <person name="Xia R."/>
            <person name="Zhu S."/>
            <person name="Xu C."/>
            <person name="Xu H."/>
            <person name="Xu X."/>
            <person name="Cox K."/>
            <person name="Korf I."/>
            <person name="Meyers B.C."/>
            <person name="Michelmore R.W."/>
        </authorList>
    </citation>
    <scope>NUCLEOTIDE SEQUENCE [LARGE SCALE GENOMIC DNA]</scope>
    <source>
        <strain evidence="5">cv. Salinas</strain>
        <tissue evidence="4">Seedlings</tissue>
    </source>
</reference>
<keyword evidence="1" id="KW-0238">DNA-binding</keyword>
<dbReference type="InterPro" id="IPR008906">
    <property type="entry name" value="HATC_C_dom"/>
</dbReference>
<dbReference type="Pfam" id="PF05699">
    <property type="entry name" value="Dimer_Tnp_hAT"/>
    <property type="match status" value="1"/>
</dbReference>
<name>A0A9R1W2L6_LACSA</name>
<dbReference type="Proteomes" id="UP000235145">
    <property type="component" value="Unassembled WGS sequence"/>
</dbReference>
<dbReference type="EMBL" id="NBSK02000003">
    <property type="protein sequence ID" value="KAJ0215066.1"/>
    <property type="molecule type" value="Genomic_DNA"/>
</dbReference>
<dbReference type="Pfam" id="PF14372">
    <property type="entry name" value="hAT-like_RNase-H"/>
    <property type="match status" value="1"/>
</dbReference>
<sequence>MTLFIYVPCPHTSEVLTDVLIDALMEWNVDTKLSTITVDNCTTNDALIGKIKEKLQLSKLIHDETHIHMRWASHILNLVVKIGLEVIKGAIENVRNSVAYWTTTSKRVDAFENSCRQLNIPYSKKLGLDCPTRWNSTYMMLKVALMYKEVFGSLKQRDSQCKTFPNSFDWENAQEICGRLELFDNVTSIFFGTKYPTTNLYFPKICEIRLELSKWSSCSNIIVQKMATQMIAKFNHYWGIVHELTGVAAIFDPQYEEKSMESSHRSCDYMGSTSTHEMDGDENLSAWDKYVKAKNRVPQSVLKTEFDHYLEEGIEPESQEFDILMWWKLRATKYPILQAIAKDILAIPVSIVASESTFSTSGRLISPHRSRLKPNTIEVLMCAQSWLWEIINKGV</sequence>
<dbReference type="AlphaFoldDB" id="A0A9R1W2L6"/>
<dbReference type="InterPro" id="IPR025525">
    <property type="entry name" value="hAT-like_transposase_RNase-H"/>
</dbReference>
<evidence type="ECO:0000313" key="5">
    <source>
        <dbReference type="Proteomes" id="UP000235145"/>
    </source>
</evidence>
<proteinExistence type="predicted"/>
<dbReference type="SUPFAM" id="SSF53098">
    <property type="entry name" value="Ribonuclease H-like"/>
    <property type="match status" value="1"/>
</dbReference>
<protein>
    <recommendedName>
        <fullName evidence="6">HAT C-terminal dimerisation domain-containing protein</fullName>
    </recommendedName>
</protein>
<dbReference type="InterPro" id="IPR052035">
    <property type="entry name" value="ZnF_BED_domain_contain"/>
</dbReference>
<dbReference type="GO" id="GO:0003677">
    <property type="term" value="F:DNA binding"/>
    <property type="evidence" value="ECO:0007669"/>
    <property type="project" value="UniProtKB-KW"/>
</dbReference>
<feature type="domain" description="hAT-like transposase RNase-H fold" evidence="3">
    <location>
        <begin position="192"/>
        <end position="267"/>
    </location>
</feature>